<organism evidence="2 3">
    <name type="scientific">Dorcoceras hygrometricum</name>
    <dbReference type="NCBI Taxonomy" id="472368"/>
    <lineage>
        <taxon>Eukaryota</taxon>
        <taxon>Viridiplantae</taxon>
        <taxon>Streptophyta</taxon>
        <taxon>Embryophyta</taxon>
        <taxon>Tracheophyta</taxon>
        <taxon>Spermatophyta</taxon>
        <taxon>Magnoliopsida</taxon>
        <taxon>eudicotyledons</taxon>
        <taxon>Gunneridae</taxon>
        <taxon>Pentapetalae</taxon>
        <taxon>asterids</taxon>
        <taxon>lamiids</taxon>
        <taxon>Lamiales</taxon>
        <taxon>Gesneriaceae</taxon>
        <taxon>Didymocarpoideae</taxon>
        <taxon>Trichosporeae</taxon>
        <taxon>Loxocarpinae</taxon>
        <taxon>Dorcoceras</taxon>
    </lineage>
</organism>
<dbReference type="EMBL" id="KV004585">
    <property type="protein sequence ID" value="KZV35429.1"/>
    <property type="molecule type" value="Genomic_DNA"/>
</dbReference>
<evidence type="ECO:0000256" key="1">
    <source>
        <dbReference type="SAM" id="MobiDB-lite"/>
    </source>
</evidence>
<sequence>MASSLISSGHHIDFDSVFGFDDAELVQMFESLISTGLKVFLGFPAVFYEASLTEFFANSSAGSFDAVTGDRFMLMTTIMFDVKVNWSSLLFGILKEMVTPGSWQAKGYAIQICVLLKNIPGLELGKSRAFPVPRVLTEKTVHMYVVINEKVGTEEVADAPRVKKTPVKKAVSQNRPVAVEVEVAPVVKKKRTTKDKPVVIAQEAVPLQIIEGTAAVPVEQPPVPKRKIQKRKRRFVLEGEDEIVDDQPAVEAVTGMQEPVIENEQAVTEPAVGTVLVEPVVEKSLVVEPAVATMVNEGPSTADDVDDIIQQVLTETAQVETTDEGDPVDEPDVSGAHVEDQPAGPAAERSWFDLPYEDIIAQLNDRPVVTTSDTDEDMEPVVEEQSADEAMYLEDILMSILVEVPLPSAGVDITKITMGKEIKILGVDEGDWYKASLPKIHPEEKGKDILVEKDPVKGNPATKQIGLTLADIDCLVKLQEKVIDDVAKLFYSFSLKRLSNLKIDESYFVKEELVLTWAGAESTGVSLNRKQYILLKYREMLLRKFLEARRINFTPGDGSSAVDLKILDQLSDIHSFFWRN</sequence>
<gene>
    <name evidence="2" type="ORF">F511_36383</name>
</gene>
<evidence type="ECO:0008006" key="4">
    <source>
        <dbReference type="Google" id="ProtNLM"/>
    </source>
</evidence>
<name>A0A2Z7BLP5_9LAMI</name>
<accession>A0A2Z7BLP5</accession>
<feature type="compositionally biased region" description="Acidic residues" evidence="1">
    <location>
        <begin position="321"/>
        <end position="332"/>
    </location>
</feature>
<dbReference type="Proteomes" id="UP000250235">
    <property type="component" value="Unassembled WGS sequence"/>
</dbReference>
<protein>
    <recommendedName>
        <fullName evidence="4">Splicing factor 3B subunit 1-like</fullName>
    </recommendedName>
</protein>
<keyword evidence="3" id="KW-1185">Reference proteome</keyword>
<dbReference type="AlphaFoldDB" id="A0A2Z7BLP5"/>
<proteinExistence type="predicted"/>
<feature type="region of interest" description="Disordered" evidence="1">
    <location>
        <begin position="318"/>
        <end position="346"/>
    </location>
</feature>
<reference evidence="2 3" key="1">
    <citation type="journal article" date="2015" name="Proc. Natl. Acad. Sci. U.S.A.">
        <title>The resurrection genome of Boea hygrometrica: A blueprint for survival of dehydration.</title>
        <authorList>
            <person name="Xiao L."/>
            <person name="Yang G."/>
            <person name="Zhang L."/>
            <person name="Yang X."/>
            <person name="Zhao S."/>
            <person name="Ji Z."/>
            <person name="Zhou Q."/>
            <person name="Hu M."/>
            <person name="Wang Y."/>
            <person name="Chen M."/>
            <person name="Xu Y."/>
            <person name="Jin H."/>
            <person name="Xiao X."/>
            <person name="Hu G."/>
            <person name="Bao F."/>
            <person name="Hu Y."/>
            <person name="Wan P."/>
            <person name="Li L."/>
            <person name="Deng X."/>
            <person name="Kuang T."/>
            <person name="Xiang C."/>
            <person name="Zhu J.K."/>
            <person name="Oliver M.J."/>
            <person name="He Y."/>
        </authorList>
    </citation>
    <scope>NUCLEOTIDE SEQUENCE [LARGE SCALE GENOMIC DNA]</scope>
    <source>
        <strain evidence="3">cv. XS01</strain>
    </source>
</reference>
<evidence type="ECO:0000313" key="3">
    <source>
        <dbReference type="Proteomes" id="UP000250235"/>
    </source>
</evidence>
<evidence type="ECO:0000313" key="2">
    <source>
        <dbReference type="EMBL" id="KZV35429.1"/>
    </source>
</evidence>